<keyword evidence="2" id="KW-1185">Reference proteome</keyword>
<reference evidence="2" key="1">
    <citation type="journal article" date="2023" name="Front. Plant Sci.">
        <title>Chromosomal-level genome assembly of Melastoma candidum provides insights into trichome evolution.</title>
        <authorList>
            <person name="Zhong Y."/>
            <person name="Wu W."/>
            <person name="Sun C."/>
            <person name="Zou P."/>
            <person name="Liu Y."/>
            <person name="Dai S."/>
            <person name="Zhou R."/>
        </authorList>
    </citation>
    <scope>NUCLEOTIDE SEQUENCE [LARGE SCALE GENOMIC DNA]</scope>
</reference>
<organism evidence="1 2">
    <name type="scientific">Melastoma candidum</name>
    <dbReference type="NCBI Taxonomy" id="119954"/>
    <lineage>
        <taxon>Eukaryota</taxon>
        <taxon>Viridiplantae</taxon>
        <taxon>Streptophyta</taxon>
        <taxon>Embryophyta</taxon>
        <taxon>Tracheophyta</taxon>
        <taxon>Spermatophyta</taxon>
        <taxon>Magnoliopsida</taxon>
        <taxon>eudicotyledons</taxon>
        <taxon>Gunneridae</taxon>
        <taxon>Pentapetalae</taxon>
        <taxon>rosids</taxon>
        <taxon>malvids</taxon>
        <taxon>Myrtales</taxon>
        <taxon>Melastomataceae</taxon>
        <taxon>Melastomatoideae</taxon>
        <taxon>Melastomateae</taxon>
        <taxon>Melastoma</taxon>
    </lineage>
</organism>
<evidence type="ECO:0000313" key="2">
    <source>
        <dbReference type="Proteomes" id="UP001057402"/>
    </source>
</evidence>
<protein>
    <submittedName>
        <fullName evidence="1">Uncharacterized protein</fullName>
    </submittedName>
</protein>
<name>A0ACB9RJM4_9MYRT</name>
<sequence>MVVCPCLGLYLCATDETMILLELVKRQSGIGRSRGSKPGMWEQMGVRISRRGFRLCCDGSRQSGEATRICILSHRWKARTREIEPKTNPARCRSLRFIDMAVNFDKAPQIIACLCPMNICPCLEEVEIMFPSREQMPNSTLTNIRLTSSLVQTPWRPAEVDASFPSSKTMKIPPSGHRNQMDLIKFLLVQPPNLEEIDHHLVRLTTGMGKTGTFSRIRSVEDIVMSRRCCSICHQEGHNSRTCSVRDPSEHSSIQEETTSTNDRLDPQLDLTLSLGLPGKSLSSRPQTPVVATTSTGVKNHSEVPANRGVRWSAEEHLNFLKGVQALGNGAWKAISERFVRTRTANQISSHAQKYHKRRRNPLKRKRNPSIFDVGRDEFPPLARFPPMQRFYGIVEHQYPPPPHDNQLNPLPPPSTSPTPPPEARAE</sequence>
<comment type="caution">
    <text evidence="1">The sequence shown here is derived from an EMBL/GenBank/DDBJ whole genome shotgun (WGS) entry which is preliminary data.</text>
</comment>
<dbReference type="EMBL" id="CM042882">
    <property type="protein sequence ID" value="KAI4379185.1"/>
    <property type="molecule type" value="Genomic_DNA"/>
</dbReference>
<accession>A0ACB9RJM4</accession>
<dbReference type="Proteomes" id="UP001057402">
    <property type="component" value="Chromosome 3"/>
</dbReference>
<evidence type="ECO:0000313" key="1">
    <source>
        <dbReference type="EMBL" id="KAI4379185.1"/>
    </source>
</evidence>
<proteinExistence type="predicted"/>
<gene>
    <name evidence="1" type="ORF">MLD38_005512</name>
</gene>